<dbReference type="SUPFAM" id="SSF143422">
    <property type="entry name" value="Transposase IS200-like"/>
    <property type="match status" value="1"/>
</dbReference>
<dbReference type="GO" id="GO:0006313">
    <property type="term" value="P:DNA transposition"/>
    <property type="evidence" value="ECO:0007669"/>
    <property type="project" value="InterPro"/>
</dbReference>
<reference evidence="2 4" key="1">
    <citation type="submission" date="2019-08" db="EMBL/GenBank/DDBJ databases">
        <title>In-depth cultivation of the pig gut microbiome towards novel bacterial diversity and tailored functional studies.</title>
        <authorList>
            <person name="Wylensek D."/>
            <person name="Hitch T.C.A."/>
            <person name="Clavel T."/>
        </authorList>
    </citation>
    <scope>NUCLEOTIDE SEQUENCE [LARGE SCALE GENOMIC DNA]</scope>
    <source>
        <strain evidence="2 4">WCA-383-APC-5B</strain>
    </source>
</reference>
<dbReference type="EMBL" id="VULX01000004">
    <property type="protein sequence ID" value="MSR90766.1"/>
    <property type="molecule type" value="Genomic_DNA"/>
</dbReference>
<name>A0A7X2MXA4_9CLOT</name>
<dbReference type="InterPro" id="IPR036515">
    <property type="entry name" value="Transposase_17_sf"/>
</dbReference>
<evidence type="ECO:0000313" key="3">
    <source>
        <dbReference type="EMBL" id="MSR90766.1"/>
    </source>
</evidence>
<keyword evidence="4" id="KW-1185">Reference proteome</keyword>
<organism evidence="2 4">
    <name type="scientific">Inconstantimicrobium porci</name>
    <dbReference type="NCBI Taxonomy" id="2652291"/>
    <lineage>
        <taxon>Bacteria</taxon>
        <taxon>Bacillati</taxon>
        <taxon>Bacillota</taxon>
        <taxon>Clostridia</taxon>
        <taxon>Eubacteriales</taxon>
        <taxon>Clostridiaceae</taxon>
        <taxon>Inconstantimicrobium</taxon>
    </lineage>
</organism>
<dbReference type="EMBL" id="VULX01000004">
    <property type="protein sequence ID" value="MSR90762.1"/>
    <property type="molecule type" value="Genomic_DNA"/>
</dbReference>
<dbReference type="RefSeq" id="WP_154530643.1">
    <property type="nucleotide sequence ID" value="NZ_JAXFSD010000001.1"/>
</dbReference>
<dbReference type="GO" id="GO:0003677">
    <property type="term" value="F:DNA binding"/>
    <property type="evidence" value="ECO:0007669"/>
    <property type="project" value="InterPro"/>
</dbReference>
<dbReference type="GO" id="GO:0004803">
    <property type="term" value="F:transposase activity"/>
    <property type="evidence" value="ECO:0007669"/>
    <property type="project" value="InterPro"/>
</dbReference>
<evidence type="ECO:0000313" key="2">
    <source>
        <dbReference type="EMBL" id="MSR90762.1"/>
    </source>
</evidence>
<evidence type="ECO:0000259" key="1">
    <source>
        <dbReference type="SMART" id="SM01321"/>
    </source>
</evidence>
<sequence>MKSKLTKARTCVYNINYHIVWTVKYRRKILIGDVEQYLKDELQKIAEEKDFIIHAMECDKDHIHLFVSAHPKIAPSYIVKMCKGITGRKLFLQFPDISKKLWKNTLWNSSFYIETIGSTNEENIKRYIENQKMKGE</sequence>
<dbReference type="Proteomes" id="UP000460287">
    <property type="component" value="Unassembled WGS sequence"/>
</dbReference>
<proteinExistence type="predicted"/>
<dbReference type="InterPro" id="IPR002686">
    <property type="entry name" value="Transposase_17"/>
</dbReference>
<gene>
    <name evidence="2" type="primary">tnpA</name>
    <name evidence="2" type="ORF">FYJ33_04830</name>
    <name evidence="3" type="ORF">FYJ33_04850</name>
</gene>
<dbReference type="SMART" id="SM01321">
    <property type="entry name" value="Y1_Tnp"/>
    <property type="match status" value="1"/>
</dbReference>
<dbReference type="Pfam" id="PF01797">
    <property type="entry name" value="Y1_Tnp"/>
    <property type="match status" value="1"/>
</dbReference>
<comment type="caution">
    <text evidence="2">The sequence shown here is derived from an EMBL/GenBank/DDBJ whole genome shotgun (WGS) entry which is preliminary data.</text>
</comment>
<feature type="domain" description="Transposase IS200-like" evidence="1">
    <location>
        <begin position="12"/>
        <end position="131"/>
    </location>
</feature>
<dbReference type="AlphaFoldDB" id="A0A7X2MXA4"/>
<protein>
    <submittedName>
        <fullName evidence="2">IS200/IS605 family transposase</fullName>
    </submittedName>
</protein>
<evidence type="ECO:0000313" key="4">
    <source>
        <dbReference type="Proteomes" id="UP000460287"/>
    </source>
</evidence>
<dbReference type="NCBIfam" id="NF033573">
    <property type="entry name" value="transpos_IS200"/>
    <property type="match status" value="1"/>
</dbReference>
<dbReference type="PANTHER" id="PTHR33360">
    <property type="entry name" value="TRANSPOSASE FOR INSERTION SEQUENCE ELEMENT IS200"/>
    <property type="match status" value="1"/>
</dbReference>
<dbReference type="PANTHER" id="PTHR33360:SF2">
    <property type="entry name" value="TRANSPOSASE FOR INSERTION SEQUENCE ELEMENT IS200"/>
    <property type="match status" value="1"/>
</dbReference>
<accession>A0A7X2MXA4</accession>
<dbReference type="Gene3D" id="3.30.70.1290">
    <property type="entry name" value="Transposase IS200-like"/>
    <property type="match status" value="1"/>
</dbReference>